<dbReference type="InterPro" id="IPR036627">
    <property type="entry name" value="CobW-likC_sf"/>
</dbReference>
<comment type="similarity">
    <text evidence="4">Belongs to the SIMIBI class G3E GTPase family. ZNG1 subfamily.</text>
</comment>
<dbReference type="PANTHER" id="PTHR13748">
    <property type="entry name" value="COBW-RELATED"/>
    <property type="match status" value="1"/>
</dbReference>
<reference evidence="8" key="2">
    <citation type="submission" date="2023-01" db="EMBL/GenBank/DDBJ databases">
        <authorList>
            <person name="Sun Q."/>
            <person name="Evtushenko L."/>
        </authorList>
    </citation>
    <scope>NUCLEOTIDE SEQUENCE</scope>
    <source>
        <strain evidence="8">VKM B-2748</strain>
    </source>
</reference>
<keyword evidence="1" id="KW-0547">Nucleotide-binding</keyword>
<dbReference type="SUPFAM" id="SSF90002">
    <property type="entry name" value="Hypothetical protein YjiA, C-terminal domain"/>
    <property type="match status" value="1"/>
</dbReference>
<keyword evidence="2" id="KW-0378">Hydrolase</keyword>
<protein>
    <submittedName>
        <fullName evidence="8">ATP-binding protein</fullName>
    </submittedName>
</protein>
<evidence type="ECO:0000256" key="1">
    <source>
        <dbReference type="ARBA" id="ARBA00022741"/>
    </source>
</evidence>
<dbReference type="InterPro" id="IPR027417">
    <property type="entry name" value="P-loop_NTPase"/>
</dbReference>
<dbReference type="EMBL" id="BSFL01000001">
    <property type="protein sequence ID" value="GLK78858.1"/>
    <property type="molecule type" value="Genomic_DNA"/>
</dbReference>
<dbReference type="GO" id="GO:0005737">
    <property type="term" value="C:cytoplasm"/>
    <property type="evidence" value="ECO:0007669"/>
    <property type="project" value="TreeGrafter"/>
</dbReference>
<dbReference type="Pfam" id="PF02492">
    <property type="entry name" value="cobW"/>
    <property type="match status" value="1"/>
</dbReference>
<dbReference type="InterPro" id="IPR051316">
    <property type="entry name" value="Zinc-reg_GTPase_activator"/>
</dbReference>
<comment type="function">
    <text evidence="5">Zinc chaperone that directly transfers zinc cofactor to target proteins, thereby activating them. Zinc is transferred from the CXCC motif in the GTPase domain to the zinc binding site in target proteins in a process requiring GTP hydrolysis.</text>
</comment>
<dbReference type="PANTHER" id="PTHR13748:SF62">
    <property type="entry name" value="COBW DOMAIN-CONTAINING PROTEIN"/>
    <property type="match status" value="1"/>
</dbReference>
<dbReference type="Gene3D" id="3.40.50.300">
    <property type="entry name" value="P-loop containing nucleotide triphosphate hydrolases"/>
    <property type="match status" value="1"/>
</dbReference>
<evidence type="ECO:0000256" key="2">
    <source>
        <dbReference type="ARBA" id="ARBA00022801"/>
    </source>
</evidence>
<evidence type="ECO:0000256" key="4">
    <source>
        <dbReference type="ARBA" id="ARBA00034320"/>
    </source>
</evidence>
<keyword evidence="3" id="KW-0143">Chaperone</keyword>
<dbReference type="GO" id="GO:0005524">
    <property type="term" value="F:ATP binding"/>
    <property type="evidence" value="ECO:0007669"/>
    <property type="project" value="UniProtKB-KW"/>
</dbReference>
<gene>
    <name evidence="8" type="ORF">GCM10008174_05990</name>
</gene>
<accession>A0A9W6JMB2</accession>
<organism evidence="8 9">
    <name type="scientific">Methylopila turkensis</name>
    <dbReference type="NCBI Taxonomy" id="1437816"/>
    <lineage>
        <taxon>Bacteria</taxon>
        <taxon>Pseudomonadati</taxon>
        <taxon>Pseudomonadota</taxon>
        <taxon>Alphaproteobacteria</taxon>
        <taxon>Hyphomicrobiales</taxon>
        <taxon>Methylopilaceae</taxon>
        <taxon>Methylopila</taxon>
    </lineage>
</organism>
<comment type="catalytic activity">
    <reaction evidence="6">
        <text>GTP + H2O = GDP + phosphate + H(+)</text>
        <dbReference type="Rhea" id="RHEA:19669"/>
        <dbReference type="ChEBI" id="CHEBI:15377"/>
        <dbReference type="ChEBI" id="CHEBI:15378"/>
        <dbReference type="ChEBI" id="CHEBI:37565"/>
        <dbReference type="ChEBI" id="CHEBI:43474"/>
        <dbReference type="ChEBI" id="CHEBI:58189"/>
    </reaction>
    <physiologicalReaction direction="left-to-right" evidence="6">
        <dbReference type="Rhea" id="RHEA:19670"/>
    </physiologicalReaction>
</comment>
<dbReference type="Pfam" id="PF07683">
    <property type="entry name" value="CobW_C"/>
    <property type="match status" value="1"/>
</dbReference>
<feature type="domain" description="CobW C-terminal" evidence="7">
    <location>
        <begin position="223"/>
        <end position="318"/>
    </location>
</feature>
<dbReference type="InterPro" id="IPR003495">
    <property type="entry name" value="CobW/HypB/UreG_nucleotide-bd"/>
</dbReference>
<dbReference type="Gene3D" id="3.30.1220.10">
    <property type="entry name" value="CobW-like, C-terminal domain"/>
    <property type="match status" value="1"/>
</dbReference>
<evidence type="ECO:0000256" key="3">
    <source>
        <dbReference type="ARBA" id="ARBA00023186"/>
    </source>
</evidence>
<dbReference type="Proteomes" id="UP001143309">
    <property type="component" value="Unassembled WGS sequence"/>
</dbReference>
<dbReference type="SMART" id="SM00833">
    <property type="entry name" value="CobW_C"/>
    <property type="match status" value="1"/>
</dbReference>
<dbReference type="RefSeq" id="WP_271199359.1">
    <property type="nucleotide sequence ID" value="NZ_BSFL01000001.1"/>
</dbReference>
<dbReference type="CDD" id="cd03112">
    <property type="entry name" value="CobW-like"/>
    <property type="match status" value="1"/>
</dbReference>
<comment type="caution">
    <text evidence="8">The sequence shown here is derived from an EMBL/GenBank/DDBJ whole genome shotgun (WGS) entry which is preliminary data.</text>
</comment>
<dbReference type="GO" id="GO:0016787">
    <property type="term" value="F:hydrolase activity"/>
    <property type="evidence" value="ECO:0007669"/>
    <property type="project" value="UniProtKB-KW"/>
</dbReference>
<keyword evidence="8" id="KW-0067">ATP-binding</keyword>
<proteinExistence type="inferred from homology"/>
<dbReference type="AlphaFoldDB" id="A0A9W6JMB2"/>
<evidence type="ECO:0000313" key="8">
    <source>
        <dbReference type="EMBL" id="GLK78858.1"/>
    </source>
</evidence>
<evidence type="ECO:0000256" key="6">
    <source>
        <dbReference type="ARBA" id="ARBA00049117"/>
    </source>
</evidence>
<evidence type="ECO:0000259" key="7">
    <source>
        <dbReference type="SMART" id="SM00833"/>
    </source>
</evidence>
<name>A0A9W6JMB2_9HYPH</name>
<sequence length="345" mass="36567">MNDPRRPAPIPLVLLTGFLGAGKTTLLNRMLRDPALAGAAVVVNELGEIGVDHLLVEHAEEGVVALAGGCLCCSLRGDLIVTLEELLKARDNGRIPPFDRLVLETTGLADPVPTLQTLTLHPYLAMRYRLAAVVAVVDAARGAETLAEHPEAARQVAMADRVLLSKTDVATPDERAATEGLIARLVPMAELRTAAHAPTAAIVAAVEAPERDLDAAPLGHGAIRSVSLESEAALTRGAYDLFVELLRSAHAPKLLRLKGLVRLADEPDRPLVVQGVRHVFAEPRFLDAWPDDDRRTRLVAIGENLEPDLLARLYAAFAGRPAADTADAAALTANPLAPRSGGLLG</sequence>
<evidence type="ECO:0000313" key="9">
    <source>
        <dbReference type="Proteomes" id="UP001143309"/>
    </source>
</evidence>
<dbReference type="SUPFAM" id="SSF52540">
    <property type="entry name" value="P-loop containing nucleoside triphosphate hydrolases"/>
    <property type="match status" value="1"/>
</dbReference>
<reference evidence="8" key="1">
    <citation type="journal article" date="2014" name="Int. J. Syst. Evol. Microbiol.">
        <title>Complete genome sequence of Corynebacterium casei LMG S-19264T (=DSM 44701T), isolated from a smear-ripened cheese.</title>
        <authorList>
            <consortium name="US DOE Joint Genome Institute (JGI-PGF)"/>
            <person name="Walter F."/>
            <person name="Albersmeier A."/>
            <person name="Kalinowski J."/>
            <person name="Ruckert C."/>
        </authorList>
    </citation>
    <scope>NUCLEOTIDE SEQUENCE</scope>
    <source>
        <strain evidence="8">VKM B-2748</strain>
    </source>
</reference>
<keyword evidence="9" id="KW-1185">Reference proteome</keyword>
<dbReference type="InterPro" id="IPR011629">
    <property type="entry name" value="CobW-like_C"/>
</dbReference>
<evidence type="ECO:0000256" key="5">
    <source>
        <dbReference type="ARBA" id="ARBA00045658"/>
    </source>
</evidence>